<keyword evidence="2 3" id="KW-0413">Isomerase</keyword>
<evidence type="ECO:0000256" key="2">
    <source>
        <dbReference type="ARBA" id="ARBA00023235"/>
    </source>
</evidence>
<dbReference type="Gene3D" id="2.40.100.10">
    <property type="entry name" value="Cyclophilin-like"/>
    <property type="match status" value="1"/>
</dbReference>
<proteinExistence type="inferred from homology"/>
<dbReference type="InterPro" id="IPR002130">
    <property type="entry name" value="Cyclophilin-type_PPIase_dom"/>
</dbReference>
<sequence>MLLNKFSKISLILAFIGILMIPQKSSQAADLENTLYLDLKYGRVVIELLPDIAPQHVARIKELTREKFYDGIKFHRVIEDFMAQTGDPTGTGRGGSGRKLRSEFSNIPHERGVVSMARSQSPHSADSQFFIVTAQSHFLDGKYTVWGQVTEGMEFVDMIKKGIGKSGIVRDPDIIVQMQVAADVK</sequence>
<dbReference type="PRINTS" id="PR00153">
    <property type="entry name" value="CSAPPISMRASE"/>
</dbReference>
<dbReference type="InterPro" id="IPR044666">
    <property type="entry name" value="Cyclophilin_A-like"/>
</dbReference>
<accession>A0ABY4VXM2</accession>
<evidence type="ECO:0000256" key="3">
    <source>
        <dbReference type="RuleBase" id="RU363019"/>
    </source>
</evidence>
<organism evidence="5 6">
    <name type="scientific">Sneathiella marina</name>
    <dbReference type="NCBI Taxonomy" id="2950108"/>
    <lineage>
        <taxon>Bacteria</taxon>
        <taxon>Pseudomonadati</taxon>
        <taxon>Pseudomonadota</taxon>
        <taxon>Alphaproteobacteria</taxon>
        <taxon>Sneathiellales</taxon>
        <taxon>Sneathiellaceae</taxon>
        <taxon>Sneathiella</taxon>
    </lineage>
</organism>
<dbReference type="PANTHER" id="PTHR45625">
    <property type="entry name" value="PEPTIDYL-PROLYL CIS-TRANS ISOMERASE-RELATED"/>
    <property type="match status" value="1"/>
</dbReference>
<dbReference type="Proteomes" id="UP001056291">
    <property type="component" value="Chromosome"/>
</dbReference>
<dbReference type="CDD" id="cd00317">
    <property type="entry name" value="cyclophilin"/>
    <property type="match status" value="1"/>
</dbReference>
<dbReference type="PANTHER" id="PTHR45625:SF4">
    <property type="entry name" value="PEPTIDYLPROLYL ISOMERASE DOMAIN AND WD REPEAT-CONTAINING PROTEIN 1"/>
    <property type="match status" value="1"/>
</dbReference>
<reference evidence="5" key="1">
    <citation type="submission" date="2022-06" db="EMBL/GenBank/DDBJ databases">
        <title>Sneathiella actinostolidae sp. nov., isolated from a sea anemonein the Western Pacific Ocean.</title>
        <authorList>
            <person name="Wei M.J."/>
        </authorList>
    </citation>
    <scope>NUCLEOTIDE SEQUENCE</scope>
    <source>
        <strain evidence="5">PHK-P5</strain>
    </source>
</reference>
<comment type="function">
    <text evidence="3">PPIases accelerate the folding of proteins. It catalyzes the cis-trans isomerization of proline imidic peptide bonds in oligopeptides.</text>
</comment>
<evidence type="ECO:0000259" key="4">
    <source>
        <dbReference type="PROSITE" id="PS50072"/>
    </source>
</evidence>
<comment type="similarity">
    <text evidence="3">Belongs to the cyclophilin-type PPIase family.</text>
</comment>
<name>A0ABY4VXM2_9PROT</name>
<evidence type="ECO:0000313" key="6">
    <source>
        <dbReference type="Proteomes" id="UP001056291"/>
    </source>
</evidence>
<dbReference type="EC" id="5.2.1.8" evidence="3"/>
<keyword evidence="1 3" id="KW-0697">Rotamase</keyword>
<dbReference type="GO" id="GO:0016853">
    <property type="term" value="F:isomerase activity"/>
    <property type="evidence" value="ECO:0007669"/>
    <property type="project" value="UniProtKB-KW"/>
</dbReference>
<comment type="catalytic activity">
    <reaction evidence="3">
        <text>[protein]-peptidylproline (omega=180) = [protein]-peptidylproline (omega=0)</text>
        <dbReference type="Rhea" id="RHEA:16237"/>
        <dbReference type="Rhea" id="RHEA-COMP:10747"/>
        <dbReference type="Rhea" id="RHEA-COMP:10748"/>
        <dbReference type="ChEBI" id="CHEBI:83833"/>
        <dbReference type="ChEBI" id="CHEBI:83834"/>
        <dbReference type="EC" id="5.2.1.8"/>
    </reaction>
</comment>
<evidence type="ECO:0000256" key="1">
    <source>
        <dbReference type="ARBA" id="ARBA00023110"/>
    </source>
</evidence>
<protein>
    <recommendedName>
        <fullName evidence="3">Peptidyl-prolyl cis-trans isomerase</fullName>
        <shortName evidence="3">PPIase</shortName>
        <ecNumber evidence="3">5.2.1.8</ecNumber>
    </recommendedName>
</protein>
<dbReference type="Pfam" id="PF00160">
    <property type="entry name" value="Pro_isomerase"/>
    <property type="match status" value="1"/>
</dbReference>
<evidence type="ECO:0000313" key="5">
    <source>
        <dbReference type="EMBL" id="USG59514.1"/>
    </source>
</evidence>
<gene>
    <name evidence="5" type="ORF">NBZ79_09970</name>
</gene>
<dbReference type="SUPFAM" id="SSF50891">
    <property type="entry name" value="Cyclophilin-like"/>
    <property type="match status" value="1"/>
</dbReference>
<dbReference type="EMBL" id="CP098747">
    <property type="protein sequence ID" value="USG59514.1"/>
    <property type="molecule type" value="Genomic_DNA"/>
</dbReference>
<keyword evidence="6" id="KW-1185">Reference proteome</keyword>
<dbReference type="InterPro" id="IPR029000">
    <property type="entry name" value="Cyclophilin-like_dom_sf"/>
</dbReference>
<feature type="domain" description="PPIase cyclophilin-type" evidence="4">
    <location>
        <begin position="42"/>
        <end position="183"/>
    </location>
</feature>
<dbReference type="PROSITE" id="PS50072">
    <property type="entry name" value="CSA_PPIASE_2"/>
    <property type="match status" value="1"/>
</dbReference>